<dbReference type="EMBL" id="JBHSGP010000014">
    <property type="protein sequence ID" value="MFC4722834.1"/>
    <property type="molecule type" value="Genomic_DNA"/>
</dbReference>
<name>A0ABV9N5S1_9FLAO</name>
<accession>A0ABV9N5S1</accession>
<protein>
    <submittedName>
        <fullName evidence="1">Type IX secretion system membrane protein PorP/SprF</fullName>
    </submittedName>
</protein>
<dbReference type="Pfam" id="PF11751">
    <property type="entry name" value="PorP_SprF"/>
    <property type="match status" value="1"/>
</dbReference>
<dbReference type="NCBIfam" id="TIGR03519">
    <property type="entry name" value="T9SS_PorP_fam"/>
    <property type="match status" value="1"/>
</dbReference>
<dbReference type="Proteomes" id="UP001595953">
    <property type="component" value="Unassembled WGS sequence"/>
</dbReference>
<keyword evidence="2" id="KW-1185">Reference proteome</keyword>
<dbReference type="InterPro" id="IPR019861">
    <property type="entry name" value="PorP/SprF_Bacteroidetes"/>
</dbReference>
<organism evidence="1 2">
    <name type="scientific">Geojedonia litorea</name>
    <dbReference type="NCBI Taxonomy" id="1268269"/>
    <lineage>
        <taxon>Bacteria</taxon>
        <taxon>Pseudomonadati</taxon>
        <taxon>Bacteroidota</taxon>
        <taxon>Flavobacteriia</taxon>
        <taxon>Flavobacteriales</taxon>
        <taxon>Flavobacteriaceae</taxon>
        <taxon>Geojedonia</taxon>
    </lineage>
</organism>
<proteinExistence type="predicted"/>
<evidence type="ECO:0000313" key="2">
    <source>
        <dbReference type="Proteomes" id="UP001595953"/>
    </source>
</evidence>
<gene>
    <name evidence="1" type="ORF">ACFO5O_10915</name>
</gene>
<dbReference type="RefSeq" id="WP_387963687.1">
    <property type="nucleotide sequence ID" value="NZ_JBHSGP010000014.1"/>
</dbReference>
<sequence length="315" mass="36422">MKKYLIILFIVFGFGASAQEVYLPTHTQYLADNPFVIAPTYAGIGDYIKIRLNGLTQWVDIKDAPDTQSLVADTRLGQRSGVGVLFYNDKNGNTRQQGARLSFAHHLMLNKRNDKFLSFGISYNYNYFRIDIENFDPTIPDPSIVDDRALGNHNFDVGVLYRKDAFYFSFTAANILNKDAKNFSIEEPNRLRQYMFYTGYVYKNPRNKNIEIEPSMHFQLFESDGRSVTDLSIKYRKLLRNDDYFWFGLSYRFLNDQFLKPLNVGPMFGILKSKVYFAYSYQVIANDLINYNSGTHMITVGFDLFQGISNCPCTK</sequence>
<comment type="caution">
    <text evidence="1">The sequence shown here is derived from an EMBL/GenBank/DDBJ whole genome shotgun (WGS) entry which is preliminary data.</text>
</comment>
<reference evidence="2" key="1">
    <citation type="journal article" date="2019" name="Int. J. Syst. Evol. Microbiol.">
        <title>The Global Catalogue of Microorganisms (GCM) 10K type strain sequencing project: providing services to taxonomists for standard genome sequencing and annotation.</title>
        <authorList>
            <consortium name="The Broad Institute Genomics Platform"/>
            <consortium name="The Broad Institute Genome Sequencing Center for Infectious Disease"/>
            <person name="Wu L."/>
            <person name="Ma J."/>
        </authorList>
    </citation>
    <scope>NUCLEOTIDE SEQUENCE [LARGE SCALE GENOMIC DNA]</scope>
    <source>
        <strain evidence="2">CCUG 63682</strain>
    </source>
</reference>
<evidence type="ECO:0000313" key="1">
    <source>
        <dbReference type="EMBL" id="MFC4722834.1"/>
    </source>
</evidence>